<evidence type="ECO:0000256" key="4">
    <source>
        <dbReference type="HAMAP-Rule" id="MF_01348"/>
    </source>
</evidence>
<reference evidence="8" key="1">
    <citation type="submission" date="2018-09" db="EMBL/GenBank/DDBJ databases">
        <title>Complete genome sequence of thermophilic cyanobacteria strain Thermosynechococcus elongatus PKUAC-SCTE542.</title>
        <authorList>
            <person name="Liang Y."/>
            <person name="Tang J."/>
            <person name="Daroch M."/>
        </authorList>
    </citation>
    <scope>NUCLEOTIDE SEQUENCE [LARGE SCALE GENOMIC DNA]</scope>
    <source>
        <strain evidence="8">E542</strain>
    </source>
</reference>
<evidence type="ECO:0000259" key="6">
    <source>
        <dbReference type="Pfam" id="PF14870"/>
    </source>
</evidence>
<dbReference type="Proteomes" id="UP000261812">
    <property type="component" value="Chromosome"/>
</dbReference>
<gene>
    <name evidence="4" type="primary">ycf48</name>
    <name evidence="7" type="ORF">D3A95_03260</name>
</gene>
<dbReference type="PANTHER" id="PTHR47199">
    <property type="entry name" value="PHOTOSYSTEM II STABILITY/ASSEMBLY FACTOR HCF136, CHLOROPLASTIC"/>
    <property type="match status" value="1"/>
</dbReference>
<evidence type="ECO:0000313" key="7">
    <source>
        <dbReference type="EMBL" id="AXY67504.1"/>
    </source>
</evidence>
<dbReference type="GO" id="GO:0031979">
    <property type="term" value="C:plasma membrane-derived thylakoid lumen"/>
    <property type="evidence" value="ECO:0007669"/>
    <property type="project" value="UniProtKB-SubCell"/>
</dbReference>
<feature type="domain" description="Photosynthesis system II assembly factor Ycf48/Hcf136-like" evidence="6">
    <location>
        <begin position="40"/>
        <end position="339"/>
    </location>
</feature>
<dbReference type="CDD" id="cd15482">
    <property type="entry name" value="Sialidase_non-viral"/>
    <property type="match status" value="1"/>
</dbReference>
<comment type="similarity">
    <text evidence="4 5">Belongs to the Ycf48 family.</text>
</comment>
<accession>A0A3B7MDV8</accession>
<evidence type="ECO:0000313" key="8">
    <source>
        <dbReference type="Proteomes" id="UP000261812"/>
    </source>
</evidence>
<evidence type="ECO:0000256" key="3">
    <source>
        <dbReference type="ARBA" id="ARBA00023276"/>
    </source>
</evidence>
<dbReference type="PIRSF" id="PIRSF017875">
    <property type="entry name" value="PSII_HCF136"/>
    <property type="match status" value="1"/>
</dbReference>
<organism evidence="7 8">
    <name type="scientific">Thermosynechococcus sichuanensis E542</name>
    <dbReference type="NCBI Taxonomy" id="2016101"/>
    <lineage>
        <taxon>Bacteria</taxon>
        <taxon>Bacillati</taxon>
        <taxon>Cyanobacteriota</taxon>
        <taxon>Cyanophyceae</taxon>
        <taxon>Acaryochloridales</taxon>
        <taxon>Thermosynechococcaceae</taxon>
        <taxon>Thermosynechococcus</taxon>
        <taxon>Thermosynechococcus sichuanensis</taxon>
    </lineage>
</organism>
<dbReference type="EMBL" id="CP032152">
    <property type="protein sequence ID" value="AXY67504.1"/>
    <property type="molecule type" value="Genomic_DNA"/>
</dbReference>
<dbReference type="GO" id="GO:0015979">
    <property type="term" value="P:photosynthesis"/>
    <property type="evidence" value="ECO:0007669"/>
    <property type="project" value="UniProtKB-KW"/>
</dbReference>
<dbReference type="Gene3D" id="2.130.10.10">
    <property type="entry name" value="YVTN repeat-like/Quinoprotein amine dehydrogenase"/>
    <property type="match status" value="2"/>
</dbReference>
<dbReference type="InterPro" id="IPR016705">
    <property type="entry name" value="Ycf48/Hcf136"/>
</dbReference>
<dbReference type="AlphaFoldDB" id="A0A3B7MDV8"/>
<comment type="function">
    <text evidence="4">A factor required for optimal assembly of photosystem II (PSII), acting in the early stages of PSII assembly. Also plays a role in replacement of photodamaged D1 (psbA). Assists YidC in synthesis of chlorophyll-binding proteins.</text>
</comment>
<keyword evidence="1 4" id="KW-0602">Photosynthesis</keyword>
<comment type="subcellular location">
    <subcellularLocation>
        <location evidence="4">Cellular thylakoid lumen</location>
    </subcellularLocation>
    <text evidence="4">Associated with a PSII precusor complex on the lumenal side of the thylakoid membrane.</text>
</comment>
<dbReference type="Pfam" id="PF14870">
    <property type="entry name" value="PSII_BNR"/>
    <property type="match status" value="1"/>
</dbReference>
<dbReference type="InterPro" id="IPR015943">
    <property type="entry name" value="WD40/YVTN_repeat-like_dom_sf"/>
</dbReference>
<dbReference type="InterPro" id="IPR028203">
    <property type="entry name" value="PSII_CF48-like_dom"/>
</dbReference>
<sequence length="343" mass="38231">MFAKQIDIYWQKMKGIKFLHWLLVTVALWMSLSASALAIPALDYNPWEAIQLPTTSTILDMSFIDRNHGWLVGANATLMETRDGGQTWESRTLVLDNPDYRFNSVSFQGNEGWIVGEPPIMLHTTDGGQSWSQIPLNPKLPGSPRLIKALGNGAAEMMTDVGAIYRTKDSGKNWQALVQEAIGVMRNLNRSPSGEYVAVSSRGSFYSTWEPGQTAWQPHNRTTSRRVHNMGFTPDGRLWMIVNGGKIAFSDPDNSENWGELLSPLRRNSVGFLDLAYRTPNEVWLAGGAGVLLCSQDGGQTWRQDVDVKKVPSNFYKILFFSPDQGFIIGQKGILLRYVSAAT</sequence>
<keyword evidence="3 4" id="KW-0604">Photosystem II</keyword>
<protein>
    <recommendedName>
        <fullName evidence="4 5">Photosystem II assembly protein Ycf48</fullName>
    </recommendedName>
</protein>
<dbReference type="NCBIfam" id="NF010237">
    <property type="entry name" value="PRK13684.1"/>
    <property type="match status" value="1"/>
</dbReference>
<dbReference type="SUPFAM" id="SSF110296">
    <property type="entry name" value="Oligoxyloglucan reducing end-specific cellobiohydrolase"/>
    <property type="match status" value="1"/>
</dbReference>
<name>A0A3B7MDV8_9CYAN</name>
<dbReference type="HAMAP" id="MF_01348">
    <property type="entry name" value="Ycf48"/>
    <property type="match status" value="1"/>
</dbReference>
<evidence type="ECO:0000256" key="2">
    <source>
        <dbReference type="ARBA" id="ARBA00022729"/>
    </source>
</evidence>
<proteinExistence type="inferred from homology"/>
<keyword evidence="2 4" id="KW-0732">Signal</keyword>
<dbReference type="PANTHER" id="PTHR47199:SF2">
    <property type="entry name" value="PHOTOSYSTEM II STABILITY_ASSEMBLY FACTOR HCF136, CHLOROPLASTIC"/>
    <property type="match status" value="1"/>
</dbReference>
<evidence type="ECO:0000256" key="1">
    <source>
        <dbReference type="ARBA" id="ARBA00022531"/>
    </source>
</evidence>
<dbReference type="KEGG" id="tsq:D3A95_03260"/>
<keyword evidence="8" id="KW-1185">Reference proteome</keyword>
<keyword evidence="4" id="KW-0793">Thylakoid</keyword>
<evidence type="ECO:0000256" key="5">
    <source>
        <dbReference type="PIRNR" id="PIRNR017875"/>
    </source>
</evidence>
<comment type="domain">
    <text evidence="4">A 7-bladed beta-propeller torus, about 55 by 55 Angstroms, with a depth of about 25 Angstroms and a central pore.</text>
</comment>
<dbReference type="GO" id="GO:0009523">
    <property type="term" value="C:photosystem II"/>
    <property type="evidence" value="ECO:0007669"/>
    <property type="project" value="UniProtKB-KW"/>
</dbReference>